<keyword evidence="20" id="KW-1185">Reference proteome</keyword>
<protein>
    <recommendedName>
        <fullName evidence="15">CASP8-associated protein 2</fullName>
    </recommendedName>
    <alternativeName>
        <fullName evidence="16">FLICE-associated huge protein</fullName>
    </alternativeName>
</protein>
<evidence type="ECO:0000256" key="16">
    <source>
        <dbReference type="ARBA" id="ARBA00078515"/>
    </source>
</evidence>
<evidence type="ECO:0000256" key="18">
    <source>
        <dbReference type="SAM" id="MobiDB-lite"/>
    </source>
</evidence>
<gene>
    <name evidence="19" type="ORF">MATL_G00201130</name>
</gene>
<dbReference type="Proteomes" id="UP001046870">
    <property type="component" value="Chromosome 18"/>
</dbReference>
<evidence type="ECO:0000256" key="12">
    <source>
        <dbReference type="ARBA" id="ARBA00023163"/>
    </source>
</evidence>
<keyword evidence="13" id="KW-0539">Nucleus</keyword>
<dbReference type="InterPro" id="IPR049257">
    <property type="entry name" value="Gon4l/CASP8AP2_myb-like"/>
</dbReference>
<keyword evidence="7" id="KW-0053">Apoptosis</keyword>
<feature type="compositionally biased region" description="Basic and acidic residues" evidence="18">
    <location>
        <begin position="1034"/>
        <end position="1046"/>
    </location>
</feature>
<feature type="compositionally biased region" description="Acidic residues" evidence="18">
    <location>
        <begin position="1070"/>
        <end position="1090"/>
    </location>
</feature>
<evidence type="ECO:0000256" key="5">
    <source>
        <dbReference type="ARBA" id="ARBA00022491"/>
    </source>
</evidence>
<dbReference type="GO" id="GO:0005739">
    <property type="term" value="C:mitochondrion"/>
    <property type="evidence" value="ECO:0007669"/>
    <property type="project" value="UniProtKB-SubCell"/>
</dbReference>
<reference evidence="19" key="1">
    <citation type="submission" date="2021-01" db="EMBL/GenBank/DDBJ databases">
        <authorList>
            <person name="Zahm M."/>
            <person name="Roques C."/>
            <person name="Cabau C."/>
            <person name="Klopp C."/>
            <person name="Donnadieu C."/>
            <person name="Jouanno E."/>
            <person name="Lampietro C."/>
            <person name="Louis A."/>
            <person name="Herpin A."/>
            <person name="Echchiki A."/>
            <person name="Berthelot C."/>
            <person name="Parey E."/>
            <person name="Roest-Crollius H."/>
            <person name="Braasch I."/>
            <person name="Postlethwait J."/>
            <person name="Bobe J."/>
            <person name="Montfort J."/>
            <person name="Bouchez O."/>
            <person name="Begum T."/>
            <person name="Mejri S."/>
            <person name="Adams A."/>
            <person name="Chen W.-J."/>
            <person name="Guiguen Y."/>
        </authorList>
    </citation>
    <scope>NUCLEOTIDE SEQUENCE</scope>
    <source>
        <strain evidence="19">YG-15Mar2019-1</strain>
        <tissue evidence="19">Brain</tissue>
    </source>
</reference>
<keyword evidence="5" id="KW-0678">Repressor</keyword>
<feature type="compositionally biased region" description="Polar residues" evidence="18">
    <location>
        <begin position="1140"/>
        <end position="1152"/>
    </location>
</feature>
<feature type="compositionally biased region" description="Basic and acidic residues" evidence="18">
    <location>
        <begin position="1700"/>
        <end position="1709"/>
    </location>
</feature>
<dbReference type="SUPFAM" id="SSF46689">
    <property type="entry name" value="Homeodomain-like"/>
    <property type="match status" value="1"/>
</dbReference>
<feature type="compositionally biased region" description="Polar residues" evidence="18">
    <location>
        <begin position="1856"/>
        <end position="1868"/>
    </location>
</feature>
<keyword evidence="9" id="KW-0805">Transcription regulation</keyword>
<feature type="compositionally biased region" description="Low complexity" evidence="18">
    <location>
        <begin position="366"/>
        <end position="383"/>
    </location>
</feature>
<feature type="compositionally biased region" description="Polar residues" evidence="18">
    <location>
        <begin position="277"/>
        <end position="302"/>
    </location>
</feature>
<evidence type="ECO:0000256" key="8">
    <source>
        <dbReference type="ARBA" id="ARBA00022990"/>
    </source>
</evidence>
<keyword evidence="11" id="KW-0010">Activator</keyword>
<evidence type="ECO:0000256" key="15">
    <source>
        <dbReference type="ARBA" id="ARBA00069865"/>
    </source>
</evidence>
<feature type="region of interest" description="Disordered" evidence="18">
    <location>
        <begin position="1678"/>
        <end position="1869"/>
    </location>
</feature>
<feature type="compositionally biased region" description="Basic residues" evidence="18">
    <location>
        <begin position="1006"/>
        <end position="1022"/>
    </location>
</feature>
<evidence type="ECO:0000256" key="11">
    <source>
        <dbReference type="ARBA" id="ARBA00023159"/>
    </source>
</evidence>
<evidence type="ECO:0000256" key="4">
    <source>
        <dbReference type="ARBA" id="ARBA00022490"/>
    </source>
</evidence>
<feature type="compositionally biased region" description="Basic and acidic residues" evidence="18">
    <location>
        <begin position="1814"/>
        <end position="1830"/>
    </location>
</feature>
<feature type="compositionally biased region" description="Basic and acidic residues" evidence="18">
    <location>
        <begin position="673"/>
        <end position="703"/>
    </location>
</feature>
<feature type="compositionally biased region" description="Polar residues" evidence="18">
    <location>
        <begin position="913"/>
        <end position="932"/>
    </location>
</feature>
<feature type="compositionally biased region" description="Low complexity" evidence="18">
    <location>
        <begin position="1125"/>
        <end position="1139"/>
    </location>
</feature>
<feature type="compositionally biased region" description="Polar residues" evidence="18">
    <location>
        <begin position="1710"/>
        <end position="1733"/>
    </location>
</feature>
<dbReference type="PANTHER" id="PTHR15489">
    <property type="entry name" value="CASPASE 8 ASSOCIATED PROTEIN 2"/>
    <property type="match status" value="1"/>
</dbReference>
<dbReference type="FunFam" id="1.10.10.60:FF:000265">
    <property type="entry name" value="CASP8-associated protein 2 isoform X1"/>
    <property type="match status" value="1"/>
</dbReference>
<feature type="compositionally biased region" description="Basic and acidic residues" evidence="18">
    <location>
        <begin position="431"/>
        <end position="501"/>
    </location>
</feature>
<feature type="compositionally biased region" description="Acidic residues" evidence="18">
    <location>
        <begin position="600"/>
        <end position="623"/>
    </location>
</feature>
<feature type="compositionally biased region" description="Basic and acidic residues" evidence="18">
    <location>
        <begin position="385"/>
        <end position="423"/>
    </location>
</feature>
<keyword evidence="17" id="KW-0175">Coiled coil</keyword>
<evidence type="ECO:0000256" key="14">
    <source>
        <dbReference type="ARBA" id="ARBA00023306"/>
    </source>
</evidence>
<dbReference type="GO" id="GO:0016605">
    <property type="term" value="C:PML body"/>
    <property type="evidence" value="ECO:0007669"/>
    <property type="project" value="UniProtKB-SubCell"/>
</dbReference>
<feature type="compositionally biased region" description="Basic and acidic residues" evidence="18">
    <location>
        <begin position="343"/>
        <end position="357"/>
    </location>
</feature>
<comment type="caution">
    <text evidence="19">The sequence shown here is derived from an EMBL/GenBank/DDBJ whole genome shotgun (WGS) entry which is preliminary data.</text>
</comment>
<organism evidence="19 20">
    <name type="scientific">Megalops atlanticus</name>
    <name type="common">Tarpon</name>
    <name type="synonym">Clupea gigantea</name>
    <dbReference type="NCBI Taxonomy" id="7932"/>
    <lineage>
        <taxon>Eukaryota</taxon>
        <taxon>Metazoa</taxon>
        <taxon>Chordata</taxon>
        <taxon>Craniata</taxon>
        <taxon>Vertebrata</taxon>
        <taxon>Euteleostomi</taxon>
        <taxon>Actinopterygii</taxon>
        <taxon>Neopterygii</taxon>
        <taxon>Teleostei</taxon>
        <taxon>Elopiformes</taxon>
        <taxon>Megalopidae</taxon>
        <taxon>Megalops</taxon>
    </lineage>
</organism>
<feature type="coiled-coil region" evidence="17">
    <location>
        <begin position="78"/>
        <end position="144"/>
    </location>
</feature>
<name>A0A9D3PLA7_MEGAT</name>
<evidence type="ECO:0000256" key="17">
    <source>
        <dbReference type="SAM" id="Coils"/>
    </source>
</evidence>
<keyword evidence="6" id="KW-0597">Phosphoprotein</keyword>
<evidence type="ECO:0000256" key="3">
    <source>
        <dbReference type="ARBA" id="ARBA00004496"/>
    </source>
</evidence>
<feature type="compositionally biased region" description="Low complexity" evidence="18">
    <location>
        <begin position="1397"/>
        <end position="1411"/>
    </location>
</feature>
<feature type="compositionally biased region" description="Basic and acidic residues" evidence="18">
    <location>
        <begin position="902"/>
        <end position="912"/>
    </location>
</feature>
<feature type="compositionally biased region" description="Basic and acidic residues" evidence="18">
    <location>
        <begin position="1758"/>
        <end position="1780"/>
    </location>
</feature>
<feature type="region of interest" description="Disordered" evidence="18">
    <location>
        <begin position="1299"/>
        <end position="1425"/>
    </location>
</feature>
<dbReference type="CDD" id="cd12202">
    <property type="entry name" value="CASP8AP2"/>
    <property type="match status" value="1"/>
</dbReference>
<comment type="subcellular location">
    <subcellularLocation>
        <location evidence="3">Cytoplasm</location>
    </subcellularLocation>
    <subcellularLocation>
        <location evidence="1">Mitochondrion</location>
    </subcellularLocation>
    <subcellularLocation>
        <location evidence="2">Nucleus</location>
        <location evidence="2">PML body</location>
    </subcellularLocation>
</comment>
<feature type="compositionally biased region" description="Basic residues" evidence="18">
    <location>
        <begin position="1804"/>
        <end position="1813"/>
    </location>
</feature>
<dbReference type="OrthoDB" id="1938039at2759"/>
<dbReference type="GO" id="GO:0003714">
    <property type="term" value="F:transcription corepressor activity"/>
    <property type="evidence" value="ECO:0007669"/>
    <property type="project" value="TreeGrafter"/>
</dbReference>
<keyword evidence="12" id="KW-0804">Transcription</keyword>
<evidence type="ECO:0000256" key="1">
    <source>
        <dbReference type="ARBA" id="ARBA00004173"/>
    </source>
</evidence>
<dbReference type="PANTHER" id="PTHR15489:SF2">
    <property type="entry name" value="CASP8-ASSOCIATED PROTEIN 2"/>
    <property type="match status" value="1"/>
</dbReference>
<feature type="compositionally biased region" description="Basic and acidic residues" evidence="18">
    <location>
        <begin position="590"/>
        <end position="599"/>
    </location>
</feature>
<feature type="compositionally biased region" description="Basic and acidic residues" evidence="18">
    <location>
        <begin position="534"/>
        <end position="570"/>
    </location>
</feature>
<evidence type="ECO:0000256" key="10">
    <source>
        <dbReference type="ARBA" id="ARBA00023128"/>
    </source>
</evidence>
<feature type="region of interest" description="Disordered" evidence="18">
    <location>
        <begin position="164"/>
        <end position="731"/>
    </location>
</feature>
<dbReference type="Gene3D" id="1.10.10.60">
    <property type="entry name" value="Homeodomain-like"/>
    <property type="match status" value="1"/>
</dbReference>
<accession>A0A9D3PLA7</accession>
<feature type="compositionally biased region" description="Polar residues" evidence="18">
    <location>
        <begin position="1047"/>
        <end position="1062"/>
    </location>
</feature>
<keyword evidence="14" id="KW-0131">Cell cycle</keyword>
<keyword evidence="4" id="KW-0963">Cytoplasm</keyword>
<feature type="compositionally biased region" description="Basic and acidic residues" evidence="18">
    <location>
        <begin position="624"/>
        <end position="636"/>
    </location>
</feature>
<evidence type="ECO:0000256" key="2">
    <source>
        <dbReference type="ARBA" id="ARBA00004322"/>
    </source>
</evidence>
<feature type="compositionally biased region" description="Basic residues" evidence="18">
    <location>
        <begin position="1831"/>
        <end position="1855"/>
    </location>
</feature>
<feature type="compositionally biased region" description="Basic and acidic residues" evidence="18">
    <location>
        <begin position="1299"/>
        <end position="1314"/>
    </location>
</feature>
<dbReference type="GO" id="GO:0008625">
    <property type="term" value="P:extrinsic apoptotic signaling pathway via death domain receptors"/>
    <property type="evidence" value="ECO:0007669"/>
    <property type="project" value="TreeGrafter"/>
</dbReference>
<evidence type="ECO:0000313" key="20">
    <source>
        <dbReference type="Proteomes" id="UP001046870"/>
    </source>
</evidence>
<dbReference type="Pfam" id="PF21227">
    <property type="entry name" value="Myb_DNA-binding_7"/>
    <property type="match status" value="1"/>
</dbReference>
<sequence>MEEGLLDQMYGDLGHGQPGSPMVHDEDSVDIYSGLDNSPRNSENAGKLGVIFSPKLKESMDLYEEIITEEQQERDATCNELKTKLDAAQNKIKELLYNLQQMQIQNTNLQKENTSLKKNICALIKTARMEIVRKDEEINRLNQRSGRGGYGQSFPRSQMNFQRNQGAGEKSAVSHGPLARSQTQEPRANCAPKELSERQSDTRTGVSLQPGPPHKDTSLFTPPSHDSSRGPRTDSLVPSRHNDSAVIKSGRDSRKLQSSSRGEPNQQTSAGIAEMPQTVSEKQSVPSQDVKGGQSQRSQGRDLQNCGDSGANEESKVKAREKVDKELKELGRDCVRSSRSRRERLSPEPPRRSDKGRSPPRKRKQSPSSGSSQHATSSIPSSRTRSRDLVEEPSKGSSREHRHSNDRDKADRSSQESVSKEGKPSISSGPRGEECPAKEQHRREERRREEQSRSRAERSSNRTERSKENERSKGKEVGKSDREGNRKTGERKRGNESERHVVSRSSRQATPPRKSAAGTDSSEPVKKDKHRVPVRKEGPLKSSEELERASECEGAEKNLPEESENRKLSFMERLNLTLSPAKKPRLSSGGKEESSRPEDATESQEEESGSFDLGEDYCVIDELDSSRDMLQERDEVFEAPAAEISGSCGAENAPGPPSDPGLQDTESAIQRPFSDEEPKINTESGGAKEVDENTVPQKEDGKPQADTVDDDIKQMPVVNKDYGSVSETEDADAVKTTLTAEALDVHSAAENSTGDSVAETVKVTDDPCVCGSSPENCKSSVCKSAESVVDVESVVAATQDPVDVNMQNCSADNSGSVQSECQKSPLVVPPEAISQDAPTSVVMDTCPEGDQTGGETYDMSTDAVSSTVSIEVVSQSVGAVSQSLDNTEVAPAVMETVVISSTEREKDVEKTVPSHSPPTAGSAETANVSSTIVEDVGQSRPGQDGSAETPKASLSSEPDSTEDEERNAEPSSSVPVPNDEDSMMLTLKSIRHIPEAISPLTSPVRPVKKSQPHSSGKSHVKCLSKDFSTVTGTRRMDVNKENEKPDCSSSQTAGRDSDQNPPSAASSSSSEDENELEEGEIVSDSEEDDTPVTPSPRPRKTHCVAAAKNQPSPKSPRLAKKQAEKAAAVSKGSSGARSKTTASPNNSPLSNKKQFKTILPLLPKTNPSTISEVMDMLKLIRTQLRKKYMKLHKNFPKKSFSNIIDMSLFSFTDFVNNVNFSKFCSLESILKPKLNSIISATMNKISNNGIVTRIFEQQSPSLKKKLWTFVEDQFDFLFREIQAALTSLCKVSDARHLPNTENKVERNKDKKEMQKVQANSPVTAGLTAKRKTGEVASIETSGLQDKKTKSAPPVPYRTGLGSRGKNLRMNKEEEEQVPETQKQEPLPVQSPPHSAVSPSKTSPPTEKTPGSVRRLSHSTSLQDKSDFEILTEQQASSLTFNLVTDSQMGEIFKCLLQGSDLLDTSVPGGEPHSWPVGTPRKDAPSGESFMALTSPNKTAMTPSKVISTWSAISPCRFSSPNSKIQIPLNPAILDESCLLEVPPSLPLRVTPSSTGPSQRSYSILAEDLAVSLTIPSPLKSDSHLSFLRPENGEPASAPDSVISAHFSEDALLDGEDATEQDIHLALDSDNSSAGSNGGRTWEEGAPAAFKFKPHLPMQAVVMEKSNDHFIVRIRHTSTSFAANPGPNPADAETGSQAVTGDREEREDTTHSNLDSSTGGESREQSQNSPTCSNPVAHFPEKGPLEALPTECGVPGKAVDSHDTNSPKEPVKAPSDSKAEESTETSDQRIVTTQESSVSEEGGRRSKKRKKHHSEPRAKRAKTEAARERTPKDRKKKASKGHKDKRNRTPKRKRSKSQVTPLSPNSLSAKNVIRRKGEVVVTWTREEDRDILIELKMKGASPETFSGLSAKINKSPSQIAERFCQLMKLFKKKERMQS</sequence>
<dbReference type="GO" id="GO:0036337">
    <property type="term" value="P:Fas signaling pathway"/>
    <property type="evidence" value="ECO:0007669"/>
    <property type="project" value="TreeGrafter"/>
</dbReference>
<dbReference type="InterPro" id="IPR009057">
    <property type="entry name" value="Homeodomain-like_sf"/>
</dbReference>
<evidence type="ECO:0000256" key="6">
    <source>
        <dbReference type="ARBA" id="ARBA00022553"/>
    </source>
</evidence>
<keyword evidence="8" id="KW-0007">Acetylation</keyword>
<feature type="region of interest" description="Disordered" evidence="18">
    <location>
        <begin position="901"/>
        <end position="1152"/>
    </location>
</feature>
<keyword evidence="10" id="KW-0496">Mitochondrion</keyword>
<dbReference type="EMBL" id="JAFDVH010000018">
    <property type="protein sequence ID" value="KAG7460660.1"/>
    <property type="molecule type" value="Genomic_DNA"/>
</dbReference>
<feature type="compositionally biased region" description="Polar residues" evidence="18">
    <location>
        <begin position="256"/>
        <end position="270"/>
    </location>
</feature>
<evidence type="ECO:0000256" key="13">
    <source>
        <dbReference type="ARBA" id="ARBA00023242"/>
    </source>
</evidence>
<feature type="compositionally biased region" description="Basic and acidic residues" evidence="18">
    <location>
        <begin position="313"/>
        <end position="336"/>
    </location>
</feature>
<evidence type="ECO:0000313" key="19">
    <source>
        <dbReference type="EMBL" id="KAG7460660.1"/>
    </source>
</evidence>
<proteinExistence type="predicted"/>
<evidence type="ECO:0000256" key="9">
    <source>
        <dbReference type="ARBA" id="ARBA00023015"/>
    </source>
</evidence>
<dbReference type="InterPro" id="IPR039674">
    <property type="entry name" value="FLASH"/>
</dbReference>
<evidence type="ECO:0000256" key="7">
    <source>
        <dbReference type="ARBA" id="ARBA00022703"/>
    </source>
</evidence>